<accession>A0ABS5KSS4</accession>
<comment type="caution">
    <text evidence="1">The sequence shown here is derived from an EMBL/GenBank/DDBJ whole genome shotgun (WGS) entry which is preliminary data.</text>
</comment>
<organism evidence="1 2">
    <name type="scientific">Catenulispora pinistramenti</name>
    <dbReference type="NCBI Taxonomy" id="2705254"/>
    <lineage>
        <taxon>Bacteria</taxon>
        <taxon>Bacillati</taxon>
        <taxon>Actinomycetota</taxon>
        <taxon>Actinomycetes</taxon>
        <taxon>Catenulisporales</taxon>
        <taxon>Catenulisporaceae</taxon>
        <taxon>Catenulispora</taxon>
    </lineage>
</organism>
<sequence length="90" mass="9758">MSAGSRDGERMLAELERMKERAGMSFAQLQAAVPYSRSALHRYFTGQAPIPRDALVWVVRACGGDLAALLRLWDAAQSDPVLGMRPVAAA</sequence>
<protein>
    <submittedName>
        <fullName evidence="1">Helix-turn-helix domain-containing protein</fullName>
    </submittedName>
</protein>
<dbReference type="Pfam" id="PF13560">
    <property type="entry name" value="HTH_31"/>
    <property type="match status" value="1"/>
</dbReference>
<proteinExistence type="predicted"/>
<reference evidence="1 2" key="1">
    <citation type="submission" date="2020-02" db="EMBL/GenBank/DDBJ databases">
        <title>Acidophilic actinobacteria isolated from forest soil.</title>
        <authorList>
            <person name="Golinska P."/>
        </authorList>
    </citation>
    <scope>NUCLEOTIDE SEQUENCE [LARGE SCALE GENOMIC DNA]</scope>
    <source>
        <strain evidence="1 2">NL8</strain>
    </source>
</reference>
<dbReference type="RefSeq" id="WP_212010632.1">
    <property type="nucleotide sequence ID" value="NZ_JAAFYZ010000062.1"/>
</dbReference>
<evidence type="ECO:0000313" key="2">
    <source>
        <dbReference type="Proteomes" id="UP000730482"/>
    </source>
</evidence>
<dbReference type="Proteomes" id="UP000730482">
    <property type="component" value="Unassembled WGS sequence"/>
</dbReference>
<dbReference type="EMBL" id="JAAFYZ010000062">
    <property type="protein sequence ID" value="MBS2549055.1"/>
    <property type="molecule type" value="Genomic_DNA"/>
</dbReference>
<dbReference type="InterPro" id="IPR010982">
    <property type="entry name" value="Lambda_DNA-bd_dom_sf"/>
</dbReference>
<dbReference type="SUPFAM" id="SSF47413">
    <property type="entry name" value="lambda repressor-like DNA-binding domains"/>
    <property type="match status" value="1"/>
</dbReference>
<evidence type="ECO:0000313" key="1">
    <source>
        <dbReference type="EMBL" id="MBS2549055.1"/>
    </source>
</evidence>
<name>A0ABS5KSS4_9ACTN</name>
<gene>
    <name evidence="1" type="ORF">KGQ19_19500</name>
</gene>
<keyword evidence="2" id="KW-1185">Reference proteome</keyword>